<dbReference type="GO" id="GO:0007165">
    <property type="term" value="P:signal transduction"/>
    <property type="evidence" value="ECO:0007669"/>
    <property type="project" value="InterPro"/>
</dbReference>
<dbReference type="InterPro" id="IPR044926">
    <property type="entry name" value="RGS_subdomain_2"/>
</dbReference>
<dbReference type="AlphaFoldDB" id="A0AAV4HL13"/>
<organism evidence="5 6">
    <name type="scientific">Elysia marginata</name>
    <dbReference type="NCBI Taxonomy" id="1093978"/>
    <lineage>
        <taxon>Eukaryota</taxon>
        <taxon>Metazoa</taxon>
        <taxon>Spiralia</taxon>
        <taxon>Lophotrochozoa</taxon>
        <taxon>Mollusca</taxon>
        <taxon>Gastropoda</taxon>
        <taxon>Heterobranchia</taxon>
        <taxon>Euthyneura</taxon>
        <taxon>Panpulmonata</taxon>
        <taxon>Sacoglossa</taxon>
        <taxon>Placobranchoidea</taxon>
        <taxon>Plakobranchidae</taxon>
        <taxon>Elysia</taxon>
    </lineage>
</organism>
<dbReference type="PROSITE" id="PS50132">
    <property type="entry name" value="RGS"/>
    <property type="match status" value="1"/>
</dbReference>
<dbReference type="InterPro" id="IPR046995">
    <property type="entry name" value="RGS10/12/14-like"/>
</dbReference>
<dbReference type="EMBL" id="BMAT01002079">
    <property type="protein sequence ID" value="GFR98576.1"/>
    <property type="molecule type" value="Genomic_DNA"/>
</dbReference>
<feature type="compositionally biased region" description="Basic and acidic residues" evidence="2">
    <location>
        <begin position="234"/>
        <end position="249"/>
    </location>
</feature>
<evidence type="ECO:0000256" key="1">
    <source>
        <dbReference type="ARBA" id="ARBA00022468"/>
    </source>
</evidence>
<dbReference type="SUPFAM" id="SSF48097">
    <property type="entry name" value="Regulator of G-protein signaling, RGS"/>
    <property type="match status" value="1"/>
</dbReference>
<proteinExistence type="predicted"/>
<evidence type="ECO:0000313" key="5">
    <source>
        <dbReference type="EMBL" id="GFR98576.1"/>
    </source>
</evidence>
<dbReference type="FunFam" id="1.10.167.10:FF:000001">
    <property type="entry name" value="Putative regulator of g-protein signaling 12"/>
    <property type="match status" value="1"/>
</dbReference>
<dbReference type="GO" id="GO:0005737">
    <property type="term" value="C:cytoplasm"/>
    <property type="evidence" value="ECO:0007669"/>
    <property type="project" value="TreeGrafter"/>
</dbReference>
<evidence type="ECO:0000259" key="4">
    <source>
        <dbReference type="PROSITE" id="PS50898"/>
    </source>
</evidence>
<dbReference type="Pfam" id="PF00615">
    <property type="entry name" value="RGS"/>
    <property type="match status" value="1"/>
</dbReference>
<feature type="region of interest" description="Disordered" evidence="2">
    <location>
        <begin position="220"/>
        <end position="346"/>
    </location>
</feature>
<dbReference type="GO" id="GO:0005886">
    <property type="term" value="C:plasma membrane"/>
    <property type="evidence" value="ECO:0007669"/>
    <property type="project" value="TreeGrafter"/>
</dbReference>
<dbReference type="Gene3D" id="3.10.20.90">
    <property type="entry name" value="Phosphatidylinositol 3-kinase Catalytic Subunit, Chain A, domain 1"/>
    <property type="match status" value="2"/>
</dbReference>
<sequence length="1205" mass="132900">MICMKILRHELMALSGEPDTHHLHHGQPAHQILLLHKASLAVGEDPNANNVKLLGACSVNNIASQANDRAGQAQGINKAGRVASWAVNFQNLLSDPVGIEIFTEFLQKEFSEENIIFWKACEQYRQLKDEQQRKLQAQDIYSRYLSSKASDPVNVDSAAKSHTEQFLDSPTTVMFDVAQNQIFQLMRQDSYSRFLKSELYKSHVMDEMAGKPLELPASSAAKGVPEAAQGDGAAQDKKKGKGKENEDKRRRSILPWRNGRKSIKNSTDADSKKANKKNKDEKDKEQQQKEQQQQQQQQPNSNSTTNNNLNTSTISGGSTNSLHANVGGGNSSSAGNMKKAPGPGIDLSTMRKEVFHPKDSQEVSESQFKFCRIVMPDGSTTVVSAKPGQSTRFVLGKLCEKRSISLASVDVFLLGSDRLLDLNEDISQLGSKEIIIEPRVMFRLDMPSGKSIGVKAKPNRSIRDVFRPIMHKYGYRMESISVRLMTSQEFLDLDVAVSELDKQRALIVCSNPDVADWVRRGGMPGPVDMPPAPRASTAERPPQSKGSAWRGGSLEEITNKIFEDLMRGKSQLAHGFDELGVLELDKPKAHKNEEGRSSGLFGLLRKESMGARDNHKNKMKGKVTFALPLSESKKKSNAKEGERLFELLSSAQSLRIEEQRGVHISPCELPSFLAEDKNKNSEANQQHSEFETLAAQQQLFDDVSEISRAGILEKKAWRKTSNSFQENFPPTPRLSTSTPRGTKYGAKTMAVTPLLGHSDQSFSQDGVIPTPDEAEAFFRMSPMIVDSRLTAMGMSLDGALELRNGDKYPENEMGRIGKTNFSRTSGRHAFQPLHSPPGQRARAPVASPEKFSPLKKKQRNSPENMLESSDGNFSFAPRRDNLTTFSPSSMHSGPGYLSSTPRQNISHLDHSLAASVYHGRSPSTTMSPPPSSHTQTPMQQKSPTPHAMTSGPAQRNTPPPHPTYAKGFPQSHSRPASAPNKNRLSDGMLIHKLQQAQSQKESINPDLSNTIAGNTTTTRSSFTHFANSQSHSESTSSSSQRKSPDANHANLAQRALLSPRFDNSPFDRAMVPPHQATPSQRALLSPRFEQVRISERENREPSFSQNQMGGTVMAPKKNYHYQIGGAFLSPRYSKGSPFQAADSAMLAQAKYQVSDTLPTSSLPVPVTSLTPQQSNIFPSFPSKHFASPVPHSTHQLQGEETVTFV</sequence>
<feature type="domain" description="RBD" evidence="4">
    <location>
        <begin position="369"/>
        <end position="439"/>
    </location>
</feature>
<comment type="caution">
    <text evidence="5">The sequence shown here is derived from an EMBL/GenBank/DDBJ whole genome shotgun (WGS) entry which is preliminary data.</text>
</comment>
<dbReference type="Gene3D" id="1.10.167.10">
    <property type="entry name" value="Regulator of G-protein Signalling 4, domain 2"/>
    <property type="match status" value="1"/>
</dbReference>
<evidence type="ECO:0000259" key="3">
    <source>
        <dbReference type="PROSITE" id="PS50132"/>
    </source>
</evidence>
<feature type="domain" description="RGS" evidence="3">
    <location>
        <begin position="88"/>
        <end position="204"/>
    </location>
</feature>
<dbReference type="PRINTS" id="PR01301">
    <property type="entry name" value="RGSPROTEIN"/>
</dbReference>
<dbReference type="Gene3D" id="1.10.196.10">
    <property type="match status" value="1"/>
</dbReference>
<feature type="compositionally biased region" description="Basic and acidic residues" evidence="2">
    <location>
        <begin position="267"/>
        <end position="288"/>
    </location>
</feature>
<dbReference type="GO" id="GO:0005634">
    <property type="term" value="C:nucleus"/>
    <property type="evidence" value="ECO:0007669"/>
    <property type="project" value="TreeGrafter"/>
</dbReference>
<dbReference type="InterPro" id="IPR016137">
    <property type="entry name" value="RGS"/>
</dbReference>
<gene>
    <name evidence="5" type="ORF">ElyMa_001022200</name>
</gene>
<dbReference type="SMART" id="SM00315">
    <property type="entry name" value="RGS"/>
    <property type="match status" value="1"/>
</dbReference>
<feature type="compositionally biased region" description="Low complexity" evidence="2">
    <location>
        <begin position="289"/>
        <end position="311"/>
    </location>
</feature>
<keyword evidence="1" id="KW-0343">GTPase activation</keyword>
<feature type="compositionally biased region" description="Low complexity" evidence="2">
    <location>
        <begin position="921"/>
        <end position="940"/>
    </location>
</feature>
<feature type="compositionally biased region" description="Low complexity" evidence="2">
    <location>
        <begin position="1028"/>
        <end position="1041"/>
    </location>
</feature>
<feature type="region of interest" description="Disordered" evidence="2">
    <location>
        <begin position="918"/>
        <end position="1048"/>
    </location>
</feature>
<dbReference type="InterPro" id="IPR036305">
    <property type="entry name" value="RGS_sf"/>
</dbReference>
<dbReference type="CDD" id="cd17067">
    <property type="entry name" value="RBD2_RGS12_like"/>
    <property type="match status" value="1"/>
</dbReference>
<accession>A0AAV4HL13</accession>
<feature type="compositionally biased region" description="Basic and acidic residues" evidence="2">
    <location>
        <begin position="804"/>
        <end position="815"/>
    </location>
</feature>
<feature type="region of interest" description="Disordered" evidence="2">
    <location>
        <begin position="520"/>
        <end position="551"/>
    </location>
</feature>
<dbReference type="InterPro" id="IPR003116">
    <property type="entry name" value="RBD_dom"/>
</dbReference>
<reference evidence="5 6" key="1">
    <citation type="journal article" date="2021" name="Elife">
        <title>Chloroplast acquisition without the gene transfer in kleptoplastic sea slugs, Plakobranchus ocellatus.</title>
        <authorList>
            <person name="Maeda T."/>
            <person name="Takahashi S."/>
            <person name="Yoshida T."/>
            <person name="Shimamura S."/>
            <person name="Takaki Y."/>
            <person name="Nagai Y."/>
            <person name="Toyoda A."/>
            <person name="Suzuki Y."/>
            <person name="Arimoto A."/>
            <person name="Ishii H."/>
            <person name="Satoh N."/>
            <person name="Nishiyama T."/>
            <person name="Hasebe M."/>
            <person name="Maruyama T."/>
            <person name="Minagawa J."/>
            <person name="Obokata J."/>
            <person name="Shigenobu S."/>
        </authorList>
    </citation>
    <scope>NUCLEOTIDE SEQUENCE [LARGE SCALE GENOMIC DNA]</scope>
</reference>
<evidence type="ECO:0000313" key="6">
    <source>
        <dbReference type="Proteomes" id="UP000762676"/>
    </source>
</evidence>
<protein>
    <submittedName>
        <fullName evidence="5">Regulator of G-protein signaling 12</fullName>
    </submittedName>
</protein>
<dbReference type="PROSITE" id="PS50898">
    <property type="entry name" value="RBD"/>
    <property type="match status" value="2"/>
</dbReference>
<dbReference type="SUPFAM" id="SSF54236">
    <property type="entry name" value="Ubiquitin-like"/>
    <property type="match status" value="2"/>
</dbReference>
<dbReference type="Proteomes" id="UP000762676">
    <property type="component" value="Unassembled WGS sequence"/>
</dbReference>
<dbReference type="GO" id="GO:0005096">
    <property type="term" value="F:GTPase activator activity"/>
    <property type="evidence" value="ECO:0007669"/>
    <property type="project" value="UniProtKB-KW"/>
</dbReference>
<name>A0AAV4HL13_9GAST</name>
<dbReference type="CDD" id="cd01817">
    <property type="entry name" value="RBD1_RGS12_like"/>
    <property type="match status" value="1"/>
</dbReference>
<feature type="compositionally biased region" description="Polar residues" evidence="2">
    <location>
        <begin position="882"/>
        <end position="903"/>
    </location>
</feature>
<feature type="compositionally biased region" description="Polar residues" evidence="2">
    <location>
        <begin position="312"/>
        <end position="323"/>
    </location>
</feature>
<feature type="region of interest" description="Disordered" evidence="2">
    <location>
        <begin position="722"/>
        <end position="741"/>
    </location>
</feature>
<keyword evidence="6" id="KW-1185">Reference proteome</keyword>
<feature type="region of interest" description="Disordered" evidence="2">
    <location>
        <begin position="1061"/>
        <end position="1081"/>
    </location>
</feature>
<feature type="domain" description="RBD" evidence="4">
    <location>
        <begin position="440"/>
        <end position="510"/>
    </location>
</feature>
<dbReference type="PANTHER" id="PTHR45945">
    <property type="entry name" value="REGULATOR OF G-PROTEIN SIGNALING LOCO"/>
    <property type="match status" value="1"/>
</dbReference>
<dbReference type="PANTHER" id="PTHR45945:SF3">
    <property type="entry name" value="REGULATOR OF G-PROTEIN SIGNALING LOCO"/>
    <property type="match status" value="1"/>
</dbReference>
<feature type="region of interest" description="Disordered" evidence="2">
    <location>
        <begin position="804"/>
        <end position="903"/>
    </location>
</feature>
<dbReference type="InterPro" id="IPR029071">
    <property type="entry name" value="Ubiquitin-like_domsf"/>
</dbReference>
<dbReference type="GO" id="GO:0008277">
    <property type="term" value="P:regulation of G protein-coupled receptor signaling pathway"/>
    <property type="evidence" value="ECO:0007669"/>
    <property type="project" value="TreeGrafter"/>
</dbReference>
<dbReference type="InterPro" id="IPR024066">
    <property type="entry name" value="RGS_subdom1/3"/>
</dbReference>
<evidence type="ECO:0000256" key="2">
    <source>
        <dbReference type="SAM" id="MobiDB-lite"/>
    </source>
</evidence>
<dbReference type="SMART" id="SM00455">
    <property type="entry name" value="RBD"/>
    <property type="match status" value="2"/>
</dbReference>
<dbReference type="Pfam" id="PF02196">
    <property type="entry name" value="RBD"/>
    <property type="match status" value="1"/>
</dbReference>
<feature type="compositionally biased region" description="Polar residues" evidence="2">
    <location>
        <begin position="861"/>
        <end position="872"/>
    </location>
</feature>
<feature type="compositionally biased region" description="Polar residues" evidence="2">
    <location>
        <begin position="970"/>
        <end position="982"/>
    </location>
</feature>
<feature type="compositionally biased region" description="Polar residues" evidence="2">
    <location>
        <begin position="994"/>
        <end position="1027"/>
    </location>
</feature>